<dbReference type="RefSeq" id="WP_169411274.1">
    <property type="nucleotide sequence ID" value="NZ_JAAXKZ010000016.1"/>
</dbReference>
<evidence type="ECO:0008006" key="4">
    <source>
        <dbReference type="Google" id="ProtNLM"/>
    </source>
</evidence>
<dbReference type="EMBL" id="JAAXKZ010000016">
    <property type="protein sequence ID" value="NMH91331.1"/>
    <property type="molecule type" value="Genomic_DNA"/>
</dbReference>
<feature type="region of interest" description="Disordered" evidence="1">
    <location>
        <begin position="255"/>
        <end position="281"/>
    </location>
</feature>
<name>A0A848DFL7_9PSEU</name>
<comment type="caution">
    <text evidence="2">The sequence shown here is derived from an EMBL/GenBank/DDBJ whole genome shotgun (WGS) entry which is preliminary data.</text>
</comment>
<evidence type="ECO:0000313" key="2">
    <source>
        <dbReference type="EMBL" id="NMH91331.1"/>
    </source>
</evidence>
<protein>
    <recommendedName>
        <fullName evidence="4">PPE family protein</fullName>
    </recommendedName>
</protein>
<reference evidence="2 3" key="1">
    <citation type="submission" date="2020-04" db="EMBL/GenBank/DDBJ databases">
        <authorList>
            <person name="Klaysubun C."/>
            <person name="Duangmal K."/>
            <person name="Lipun K."/>
        </authorList>
    </citation>
    <scope>NUCLEOTIDE SEQUENCE [LARGE SCALE GENOMIC DNA]</scope>
    <source>
        <strain evidence="2 3">DSM 45300</strain>
    </source>
</reference>
<evidence type="ECO:0000256" key="1">
    <source>
        <dbReference type="SAM" id="MobiDB-lite"/>
    </source>
</evidence>
<dbReference type="AlphaFoldDB" id="A0A848DFL7"/>
<keyword evidence="3" id="KW-1185">Reference proteome</keyword>
<dbReference type="Proteomes" id="UP000586918">
    <property type="component" value="Unassembled WGS sequence"/>
</dbReference>
<gene>
    <name evidence="2" type="ORF">HF519_06950</name>
</gene>
<dbReference type="Gene3D" id="1.20.1260.20">
    <property type="entry name" value="PPE superfamily"/>
    <property type="match status" value="1"/>
</dbReference>
<organism evidence="2 3">
    <name type="scientific">Pseudonocardia bannensis</name>
    <dbReference type="NCBI Taxonomy" id="630973"/>
    <lineage>
        <taxon>Bacteria</taxon>
        <taxon>Bacillati</taxon>
        <taxon>Actinomycetota</taxon>
        <taxon>Actinomycetes</taxon>
        <taxon>Pseudonocardiales</taxon>
        <taxon>Pseudonocardiaceae</taxon>
        <taxon>Pseudonocardia</taxon>
    </lineage>
</organism>
<accession>A0A848DFL7</accession>
<evidence type="ECO:0000313" key="3">
    <source>
        <dbReference type="Proteomes" id="UP000586918"/>
    </source>
</evidence>
<proteinExistence type="predicted"/>
<sequence length="312" mass="31936">MTAPGSGRAAAPVATEDPTEGARLLDSIADLQSAVVQGNWAGGLLNVMSGATEVAAFMADPLTELVAAGLGWLIEHVPHLREPFDQLAGDPSAIEALSAAWQRIAREADAAAADLRTVVDTDTAPWRGPAIEAYRPVAHGLVTTGVVAAAAARVAAVIVEQAGALVLAVRAVVRDELARAVADLITTFLRNIVAAGTGVGLLAVAGLLVHRALHWANRLLEWVRRVSEALDALRDLMARLAPALRHLEQAPAGLRAAGTAPAPRSPTTASGADPVVGIGAAGTSGPPTPAALAWSLAVETGKQHDATMFDQA</sequence>
<dbReference type="InterPro" id="IPR038332">
    <property type="entry name" value="PPE_sf"/>
</dbReference>